<feature type="region of interest" description="Disordered" evidence="2">
    <location>
        <begin position="608"/>
        <end position="627"/>
    </location>
</feature>
<proteinExistence type="predicted"/>
<feature type="compositionally biased region" description="Low complexity" evidence="2">
    <location>
        <begin position="114"/>
        <end position="126"/>
    </location>
</feature>
<dbReference type="AlphaFoldDB" id="A0AAN6MQF7"/>
<evidence type="ECO:0000256" key="2">
    <source>
        <dbReference type="SAM" id="MobiDB-lite"/>
    </source>
</evidence>
<feature type="coiled-coil region" evidence="1">
    <location>
        <begin position="207"/>
        <end position="241"/>
    </location>
</feature>
<evidence type="ECO:0000256" key="1">
    <source>
        <dbReference type="SAM" id="Coils"/>
    </source>
</evidence>
<comment type="caution">
    <text evidence="3">The sequence shown here is derived from an EMBL/GenBank/DDBJ whole genome shotgun (WGS) entry which is preliminary data.</text>
</comment>
<dbReference type="Proteomes" id="UP001303889">
    <property type="component" value="Unassembled WGS sequence"/>
</dbReference>
<feature type="region of interest" description="Disordered" evidence="2">
    <location>
        <begin position="1"/>
        <end position="79"/>
    </location>
</feature>
<gene>
    <name evidence="3" type="ORF">C8A05DRAFT_32086</name>
</gene>
<reference evidence="3" key="1">
    <citation type="journal article" date="2023" name="Mol. Phylogenet. Evol.">
        <title>Genome-scale phylogeny and comparative genomics of the fungal order Sordariales.</title>
        <authorList>
            <person name="Hensen N."/>
            <person name="Bonometti L."/>
            <person name="Westerberg I."/>
            <person name="Brannstrom I.O."/>
            <person name="Guillou S."/>
            <person name="Cros-Aarteil S."/>
            <person name="Calhoun S."/>
            <person name="Haridas S."/>
            <person name="Kuo A."/>
            <person name="Mondo S."/>
            <person name="Pangilinan J."/>
            <person name="Riley R."/>
            <person name="LaButti K."/>
            <person name="Andreopoulos B."/>
            <person name="Lipzen A."/>
            <person name="Chen C."/>
            <person name="Yan M."/>
            <person name="Daum C."/>
            <person name="Ng V."/>
            <person name="Clum A."/>
            <person name="Steindorff A."/>
            <person name="Ohm R.A."/>
            <person name="Martin F."/>
            <person name="Silar P."/>
            <person name="Natvig D.O."/>
            <person name="Lalanne C."/>
            <person name="Gautier V."/>
            <person name="Ament-Velasquez S.L."/>
            <person name="Kruys A."/>
            <person name="Hutchinson M.I."/>
            <person name="Powell A.J."/>
            <person name="Barry K."/>
            <person name="Miller A.N."/>
            <person name="Grigoriev I.V."/>
            <person name="Debuchy R."/>
            <person name="Gladieux P."/>
            <person name="Hiltunen Thoren M."/>
            <person name="Johannesson H."/>
        </authorList>
    </citation>
    <scope>NUCLEOTIDE SEQUENCE</scope>
    <source>
        <strain evidence="3">CBS 103.79</strain>
    </source>
</reference>
<feature type="region of interest" description="Disordered" evidence="2">
    <location>
        <begin position="674"/>
        <end position="727"/>
    </location>
</feature>
<feature type="compositionally biased region" description="Basic and acidic residues" evidence="2">
    <location>
        <begin position="608"/>
        <end position="619"/>
    </location>
</feature>
<organism evidence="3 4">
    <name type="scientific">Staphylotrichum tortipilum</name>
    <dbReference type="NCBI Taxonomy" id="2831512"/>
    <lineage>
        <taxon>Eukaryota</taxon>
        <taxon>Fungi</taxon>
        <taxon>Dikarya</taxon>
        <taxon>Ascomycota</taxon>
        <taxon>Pezizomycotina</taxon>
        <taxon>Sordariomycetes</taxon>
        <taxon>Sordariomycetidae</taxon>
        <taxon>Sordariales</taxon>
        <taxon>Chaetomiaceae</taxon>
        <taxon>Staphylotrichum</taxon>
    </lineage>
</organism>
<accession>A0AAN6MQF7</accession>
<feature type="compositionally biased region" description="Basic and acidic residues" evidence="2">
    <location>
        <begin position="131"/>
        <end position="149"/>
    </location>
</feature>
<feature type="region of interest" description="Disordered" evidence="2">
    <location>
        <begin position="113"/>
        <end position="183"/>
    </location>
</feature>
<feature type="compositionally biased region" description="Basic and acidic residues" evidence="2">
    <location>
        <begin position="7"/>
        <end position="20"/>
    </location>
</feature>
<sequence length="727" mass="79406">MSLSPVETRKDGIPALRRDSASAYSSPHHSPPHADTPTNTSPRPSANPRFNPGLQLGLGSNSPPLTPVPGNNLLQPVYEEPITPSSTVVEFGDLGHGAVRSAVELVERIHRSYSQSRASLPESRSSSKTRGPQDGREGRDGVESRDQARSRSAAAPTAPRDRSHSTHARTPNEKHTTSDRGLADERINRFLQSMAAQSSESELVQENRSLYQRIAALQRTERELLAENQDLTRKLAAMKQHHERRARQWNEGVRRKEIEYETRTRELGEQLLDLVSKQPQKLPDILSNEAISTWFGDQEAAWNSWATTFGHQDPNRLTAGLHPLQLQELCGDVRGFVRMTDAGGLPLEMLSGGKEALHTLLNGMLANFICEGILASPMWVFMATSIGTLESPGVLPAKPLNGFPAVGLRMDMNSFNTVVPVRPGRSHVESPRSPQFPPPLITSILPPSNTTSASFLGLPMKPDMERLVHMITDAQDEDARISAHHWRAQMMRLLADGGFSLKDVASAGGNESRRTFVESRLNYARKLKERFLGGSARFLLQDQNARGIEKLERLLDDMIDDALRFSCRLWTRVAPLRLHGWKDLGSREIKAATPVVTLCHAQVEVEAHNARHESAKEKPGSPQENQTDHQIVMVVQPAVVTESINLPGVNVGAGGEGVALVWLKARVMVAGAMSTDDAGSPAGVGSQASLRPDTESTPAAFAGMTPLSGSPQPTEVLPASAFKAPDH</sequence>
<keyword evidence="4" id="KW-1185">Reference proteome</keyword>
<reference evidence="3" key="2">
    <citation type="submission" date="2023-05" db="EMBL/GenBank/DDBJ databases">
        <authorList>
            <consortium name="Lawrence Berkeley National Laboratory"/>
            <person name="Steindorff A."/>
            <person name="Hensen N."/>
            <person name="Bonometti L."/>
            <person name="Westerberg I."/>
            <person name="Brannstrom I.O."/>
            <person name="Guillou S."/>
            <person name="Cros-Aarteil S."/>
            <person name="Calhoun S."/>
            <person name="Haridas S."/>
            <person name="Kuo A."/>
            <person name="Mondo S."/>
            <person name="Pangilinan J."/>
            <person name="Riley R."/>
            <person name="Labutti K."/>
            <person name="Andreopoulos B."/>
            <person name="Lipzen A."/>
            <person name="Chen C."/>
            <person name="Yanf M."/>
            <person name="Daum C."/>
            <person name="Ng V."/>
            <person name="Clum A."/>
            <person name="Ohm R."/>
            <person name="Martin F."/>
            <person name="Silar P."/>
            <person name="Natvig D."/>
            <person name="Lalanne C."/>
            <person name="Gautier V."/>
            <person name="Ament-Velasquez S.L."/>
            <person name="Kruys A."/>
            <person name="Hutchinson M.I."/>
            <person name="Powell A.J."/>
            <person name="Barry K."/>
            <person name="Miller A.N."/>
            <person name="Grigoriev I.V."/>
            <person name="Debuchy R."/>
            <person name="Gladieux P."/>
            <person name="Thoren M.H."/>
            <person name="Johannesson H."/>
        </authorList>
    </citation>
    <scope>NUCLEOTIDE SEQUENCE</scope>
    <source>
        <strain evidence="3">CBS 103.79</strain>
    </source>
</reference>
<keyword evidence="1" id="KW-0175">Coiled coil</keyword>
<dbReference type="EMBL" id="MU855412">
    <property type="protein sequence ID" value="KAK3904122.1"/>
    <property type="molecule type" value="Genomic_DNA"/>
</dbReference>
<evidence type="ECO:0000313" key="3">
    <source>
        <dbReference type="EMBL" id="KAK3904122.1"/>
    </source>
</evidence>
<feature type="compositionally biased region" description="Basic and acidic residues" evidence="2">
    <location>
        <begin position="159"/>
        <end position="183"/>
    </location>
</feature>
<name>A0AAN6MQF7_9PEZI</name>
<protein>
    <submittedName>
        <fullName evidence="3">Uncharacterized protein</fullName>
    </submittedName>
</protein>
<evidence type="ECO:0000313" key="4">
    <source>
        <dbReference type="Proteomes" id="UP001303889"/>
    </source>
</evidence>